<evidence type="ECO:0000313" key="2">
    <source>
        <dbReference type="Proteomes" id="UP001595539"/>
    </source>
</evidence>
<reference evidence="2" key="1">
    <citation type="journal article" date="2019" name="Int. J. Syst. Evol. Microbiol.">
        <title>The Global Catalogue of Microorganisms (GCM) 10K type strain sequencing project: providing services to taxonomists for standard genome sequencing and annotation.</title>
        <authorList>
            <consortium name="The Broad Institute Genomics Platform"/>
            <consortium name="The Broad Institute Genome Sequencing Center for Infectious Disease"/>
            <person name="Wu L."/>
            <person name="Ma J."/>
        </authorList>
    </citation>
    <scope>NUCLEOTIDE SEQUENCE [LARGE SCALE GENOMIC DNA]</scope>
    <source>
        <strain evidence="2">KCTC 42473</strain>
    </source>
</reference>
<keyword evidence="2" id="KW-1185">Reference proteome</keyword>
<accession>A0ABV7UA36</accession>
<sequence>MAGTFLDNETWRYFWHPVCTARELAESDTGRGQLLRVKLVLRFFLAPVRYGSRSPAPYTCRR</sequence>
<name>A0ABV7UA36_9RHOB</name>
<gene>
    <name evidence="1" type="ORF">ACFOM8_21500</name>
</gene>
<feature type="non-terminal residue" evidence="1">
    <location>
        <position position="62"/>
    </location>
</feature>
<dbReference type="EMBL" id="JBHRXY010000058">
    <property type="protein sequence ID" value="MFC3631999.1"/>
    <property type="molecule type" value="Genomic_DNA"/>
</dbReference>
<evidence type="ECO:0000313" key="1">
    <source>
        <dbReference type="EMBL" id="MFC3631999.1"/>
    </source>
</evidence>
<organism evidence="1 2">
    <name type="scientific">Paracoccus angustae</name>
    <dbReference type="NCBI Taxonomy" id="1671480"/>
    <lineage>
        <taxon>Bacteria</taxon>
        <taxon>Pseudomonadati</taxon>
        <taxon>Pseudomonadota</taxon>
        <taxon>Alphaproteobacteria</taxon>
        <taxon>Rhodobacterales</taxon>
        <taxon>Paracoccaceae</taxon>
        <taxon>Paracoccus</taxon>
    </lineage>
</organism>
<dbReference type="Proteomes" id="UP001595539">
    <property type="component" value="Unassembled WGS sequence"/>
</dbReference>
<comment type="caution">
    <text evidence="1">The sequence shown here is derived from an EMBL/GenBank/DDBJ whole genome shotgun (WGS) entry which is preliminary data.</text>
</comment>
<protein>
    <submittedName>
        <fullName evidence="1">Uncharacterized protein</fullName>
    </submittedName>
</protein>
<dbReference type="RefSeq" id="WP_377764451.1">
    <property type="nucleotide sequence ID" value="NZ_JBHRXY010000058.1"/>
</dbReference>
<proteinExistence type="predicted"/>